<dbReference type="EMBL" id="OW152839">
    <property type="protein sequence ID" value="CAH2060769.1"/>
    <property type="molecule type" value="Genomic_DNA"/>
</dbReference>
<reference evidence="2" key="1">
    <citation type="submission" date="2022-03" db="EMBL/GenBank/DDBJ databases">
        <authorList>
            <person name="Martin H S."/>
        </authorList>
    </citation>
    <scope>NUCLEOTIDE SEQUENCE</scope>
</reference>
<accession>A0ABN8IQ08</accession>
<keyword evidence="3" id="KW-1185">Reference proteome</keyword>
<feature type="non-terminal residue" evidence="2">
    <location>
        <position position="405"/>
    </location>
</feature>
<proteinExistence type="predicted"/>
<feature type="compositionally biased region" description="Basic and acidic residues" evidence="1">
    <location>
        <begin position="72"/>
        <end position="81"/>
    </location>
</feature>
<name>A0ABN8IQ08_9NEOP</name>
<feature type="compositionally biased region" description="Polar residues" evidence="1">
    <location>
        <begin position="105"/>
        <end position="117"/>
    </location>
</feature>
<dbReference type="Proteomes" id="UP000837857">
    <property type="component" value="Chromosome 27"/>
</dbReference>
<evidence type="ECO:0000256" key="1">
    <source>
        <dbReference type="SAM" id="MobiDB-lite"/>
    </source>
</evidence>
<evidence type="ECO:0000313" key="3">
    <source>
        <dbReference type="Proteomes" id="UP000837857"/>
    </source>
</evidence>
<evidence type="ECO:0000313" key="2">
    <source>
        <dbReference type="EMBL" id="CAH2060769.1"/>
    </source>
</evidence>
<organism evidence="2 3">
    <name type="scientific">Iphiclides podalirius</name>
    <name type="common">scarce swallowtail</name>
    <dbReference type="NCBI Taxonomy" id="110791"/>
    <lineage>
        <taxon>Eukaryota</taxon>
        <taxon>Metazoa</taxon>
        <taxon>Ecdysozoa</taxon>
        <taxon>Arthropoda</taxon>
        <taxon>Hexapoda</taxon>
        <taxon>Insecta</taxon>
        <taxon>Pterygota</taxon>
        <taxon>Neoptera</taxon>
        <taxon>Endopterygota</taxon>
        <taxon>Lepidoptera</taxon>
        <taxon>Glossata</taxon>
        <taxon>Ditrysia</taxon>
        <taxon>Papilionoidea</taxon>
        <taxon>Papilionidae</taxon>
        <taxon>Papilioninae</taxon>
        <taxon>Iphiclides</taxon>
    </lineage>
</organism>
<sequence length="405" mass="45956">MVARAVTPLAKLIGELGEESVTVENKIINTRKPPKTDSSDDEVGRCYQAAINAPAPTLRTMTSVHCNRAHRIPKERAHSETTDSAPKQRPGCKTRNARADIETFTRPSSVRPTSGGHRTSNRGVVVINLFGAASDCIHPAPAYKYDAEACPLQSFRGARGENHVPNPEIATCRRALCCVRIRIPLSITQRALYFAIRLCDFLLTVEDILCLTMLDKTIVGGSWESVVSRDDYEIDYSPSPRGSPLKDTSNIQEEHAFCISRHNPNKTFRRESVIASWRSLKKEREQALGKRFVYVDADNYEDYYGRNKVKRCKSDRTANIPRVNRKVKRTYSVLYRYDPTEEKVVKEYKYQIPREPDTPVYSGMQKSYSEPFLRPETAPKKKAKRSFTTLLSIKTKFLNIFASKI</sequence>
<gene>
    <name evidence="2" type="ORF">IPOD504_LOCUS11177</name>
</gene>
<feature type="region of interest" description="Disordered" evidence="1">
    <location>
        <begin position="72"/>
        <end position="117"/>
    </location>
</feature>
<protein>
    <submittedName>
        <fullName evidence="2">Uncharacterized protein</fullName>
    </submittedName>
</protein>